<evidence type="ECO:0000259" key="5">
    <source>
        <dbReference type="PROSITE" id="PS00716"/>
    </source>
</evidence>
<dbReference type="RefSeq" id="WP_213166835.1">
    <property type="nucleotide sequence ID" value="NZ_CP058559.1"/>
</dbReference>
<dbReference type="SUPFAM" id="SSF88946">
    <property type="entry name" value="Sigma2 domain of RNA polymerase sigma factors"/>
    <property type="match status" value="1"/>
</dbReference>
<dbReference type="PROSITE" id="PS00716">
    <property type="entry name" value="SIGMA70_2"/>
    <property type="match status" value="1"/>
</dbReference>
<dbReference type="GO" id="GO:0003677">
    <property type="term" value="F:DNA binding"/>
    <property type="evidence" value="ECO:0007669"/>
    <property type="project" value="UniProtKB-KW"/>
</dbReference>
<keyword evidence="2" id="KW-0731">Sigma factor</keyword>
<keyword evidence="3" id="KW-0238">DNA-binding</keyword>
<keyword evidence="4" id="KW-0804">Transcription</keyword>
<evidence type="ECO:0000256" key="3">
    <source>
        <dbReference type="ARBA" id="ARBA00023125"/>
    </source>
</evidence>
<dbReference type="InterPro" id="IPR000943">
    <property type="entry name" value="RNA_pol_sigma70"/>
</dbReference>
<evidence type="ECO:0000256" key="1">
    <source>
        <dbReference type="ARBA" id="ARBA00023015"/>
    </source>
</evidence>
<organism evidence="6 7">
    <name type="scientific">Alkalicella caledoniensis</name>
    <dbReference type="NCBI Taxonomy" id="2731377"/>
    <lineage>
        <taxon>Bacteria</taxon>
        <taxon>Bacillati</taxon>
        <taxon>Bacillota</taxon>
        <taxon>Clostridia</taxon>
        <taxon>Eubacteriales</taxon>
        <taxon>Proteinivoracaceae</taxon>
        <taxon>Alkalicella</taxon>
    </lineage>
</organism>
<keyword evidence="1" id="KW-0805">Transcription regulation</keyword>
<proteinExistence type="predicted"/>
<name>A0A7G9WCN0_ALKCA</name>
<evidence type="ECO:0000256" key="2">
    <source>
        <dbReference type="ARBA" id="ARBA00023082"/>
    </source>
</evidence>
<evidence type="ECO:0000313" key="7">
    <source>
        <dbReference type="Proteomes" id="UP000516160"/>
    </source>
</evidence>
<dbReference type="Gene3D" id="1.20.140.160">
    <property type="match status" value="1"/>
</dbReference>
<dbReference type="Pfam" id="PF04542">
    <property type="entry name" value="Sigma70_r2"/>
    <property type="match status" value="1"/>
</dbReference>
<dbReference type="InterPro" id="IPR007627">
    <property type="entry name" value="RNA_pol_sigma70_r2"/>
</dbReference>
<dbReference type="CDD" id="cd06171">
    <property type="entry name" value="Sigma70_r4"/>
    <property type="match status" value="1"/>
</dbReference>
<sequence>MENLSLWRLYRQGSAEAKNKLVEEYSSLVKIIVGRLCVGDKFGQLDKDDLNSWGIVGLLEAIERFNPELGIKFETYASTRIRGQIIDIIRKSNWIPKDVKSSIKELELAYQQLAATDEPILDESLMKILNVNEKRLKKIQMFASQSNLIYLDNFMNLDDENERLIDNIPDHTQVNPLEELIYNQATEQLTTAIKKLSEKEQIVLSLYYYEELTFKEISEILQLSEARISQIHSKAIFRLRGFLNKNRRKSS</sequence>
<dbReference type="GO" id="GO:0006352">
    <property type="term" value="P:DNA-templated transcription initiation"/>
    <property type="evidence" value="ECO:0007669"/>
    <property type="project" value="InterPro"/>
</dbReference>
<evidence type="ECO:0000256" key="4">
    <source>
        <dbReference type="ARBA" id="ARBA00023163"/>
    </source>
</evidence>
<dbReference type="Proteomes" id="UP000516160">
    <property type="component" value="Chromosome"/>
</dbReference>
<keyword evidence="7" id="KW-1185">Reference proteome</keyword>
<dbReference type="AlphaFoldDB" id="A0A7G9WCN0"/>
<dbReference type="Pfam" id="PF04545">
    <property type="entry name" value="Sigma70_r4"/>
    <property type="match status" value="1"/>
</dbReference>
<dbReference type="InterPro" id="IPR012845">
    <property type="entry name" value="RNA_pol_sigma_FliA_WhiG"/>
</dbReference>
<dbReference type="SUPFAM" id="SSF88659">
    <property type="entry name" value="Sigma3 and sigma4 domains of RNA polymerase sigma factors"/>
    <property type="match status" value="1"/>
</dbReference>
<protein>
    <submittedName>
        <fullName evidence="6">FliA/WhiG family RNA polymerase sigma factor</fullName>
    </submittedName>
</protein>
<dbReference type="PIRSF" id="PIRSF000770">
    <property type="entry name" value="RNA_pol_sigma-SigE/K"/>
    <property type="match status" value="1"/>
</dbReference>
<dbReference type="GO" id="GO:0016987">
    <property type="term" value="F:sigma factor activity"/>
    <property type="evidence" value="ECO:0007669"/>
    <property type="project" value="UniProtKB-KW"/>
</dbReference>
<dbReference type="EMBL" id="CP058559">
    <property type="protein sequence ID" value="QNO16442.1"/>
    <property type="molecule type" value="Genomic_DNA"/>
</dbReference>
<dbReference type="Gene3D" id="1.10.1740.10">
    <property type="match status" value="1"/>
</dbReference>
<reference evidence="6 7" key="1">
    <citation type="submission" date="2020-07" db="EMBL/GenBank/DDBJ databases">
        <title>Alkalicella. sp. LB2 genome.</title>
        <authorList>
            <person name="Postec A."/>
            <person name="Quemeneur M."/>
        </authorList>
    </citation>
    <scope>NUCLEOTIDE SEQUENCE [LARGE SCALE GENOMIC DNA]</scope>
    <source>
        <strain evidence="6 7">LB2</strain>
    </source>
</reference>
<gene>
    <name evidence="6" type="ORF">HYG86_17505</name>
</gene>
<dbReference type="GO" id="GO:0003899">
    <property type="term" value="F:DNA-directed RNA polymerase activity"/>
    <property type="evidence" value="ECO:0007669"/>
    <property type="project" value="InterPro"/>
</dbReference>
<dbReference type="NCBIfam" id="TIGR02479">
    <property type="entry name" value="FliA_WhiG"/>
    <property type="match status" value="1"/>
</dbReference>
<dbReference type="PANTHER" id="PTHR30385">
    <property type="entry name" value="SIGMA FACTOR F FLAGELLAR"/>
    <property type="match status" value="1"/>
</dbReference>
<dbReference type="InterPro" id="IPR013324">
    <property type="entry name" value="RNA_pol_sigma_r3/r4-like"/>
</dbReference>
<dbReference type="InterPro" id="IPR007630">
    <property type="entry name" value="RNA_pol_sigma70_r4"/>
</dbReference>
<dbReference type="NCBIfam" id="TIGR02937">
    <property type="entry name" value="sigma70-ECF"/>
    <property type="match status" value="1"/>
</dbReference>
<dbReference type="PRINTS" id="PR00046">
    <property type="entry name" value="SIGMA70FCT"/>
</dbReference>
<accession>A0A7G9WCN0</accession>
<evidence type="ECO:0000313" key="6">
    <source>
        <dbReference type="EMBL" id="QNO16442.1"/>
    </source>
</evidence>
<feature type="domain" description="RNA polymerase sigma-70" evidence="5">
    <location>
        <begin position="213"/>
        <end position="239"/>
    </location>
</feature>
<dbReference type="InterPro" id="IPR013325">
    <property type="entry name" value="RNA_pol_sigma_r2"/>
</dbReference>
<dbReference type="PANTHER" id="PTHR30385:SF7">
    <property type="entry name" value="RNA POLYMERASE SIGMA FACTOR FLIA"/>
    <property type="match status" value="1"/>
</dbReference>
<dbReference type="InterPro" id="IPR014284">
    <property type="entry name" value="RNA_pol_sigma-70_dom"/>
</dbReference>
<dbReference type="KEGG" id="acae:HYG86_17505"/>